<proteinExistence type="predicted"/>
<dbReference type="EMBL" id="WNTK01000013">
    <property type="protein sequence ID" value="KAG9474516.1"/>
    <property type="molecule type" value="Genomic_DNA"/>
</dbReference>
<protein>
    <submittedName>
        <fullName evidence="1">Uncharacterized protein</fullName>
    </submittedName>
</protein>
<name>A0A8J6K064_ELECQ</name>
<dbReference type="Proteomes" id="UP000770717">
    <property type="component" value="Unassembled WGS sequence"/>
</dbReference>
<keyword evidence="2" id="KW-1185">Reference proteome</keyword>
<evidence type="ECO:0000313" key="2">
    <source>
        <dbReference type="Proteomes" id="UP000770717"/>
    </source>
</evidence>
<comment type="caution">
    <text evidence="1">The sequence shown here is derived from an EMBL/GenBank/DDBJ whole genome shotgun (WGS) entry which is preliminary data.</text>
</comment>
<dbReference type="AlphaFoldDB" id="A0A8J6K064"/>
<gene>
    <name evidence="1" type="ORF">GDO78_004690</name>
</gene>
<reference evidence="1" key="1">
    <citation type="thesis" date="2020" institute="ProQuest LLC" country="789 East Eisenhower Parkway, Ann Arbor, MI, USA">
        <title>Comparative Genomics and Chromosome Evolution.</title>
        <authorList>
            <person name="Mudd A.B."/>
        </authorList>
    </citation>
    <scope>NUCLEOTIDE SEQUENCE</scope>
    <source>
        <strain evidence="1">HN-11 Male</strain>
        <tissue evidence="1">Kidney and liver</tissue>
    </source>
</reference>
<accession>A0A8J6K064</accession>
<organism evidence="1 2">
    <name type="scientific">Eleutherodactylus coqui</name>
    <name type="common">Puerto Rican coqui</name>
    <dbReference type="NCBI Taxonomy" id="57060"/>
    <lineage>
        <taxon>Eukaryota</taxon>
        <taxon>Metazoa</taxon>
        <taxon>Chordata</taxon>
        <taxon>Craniata</taxon>
        <taxon>Vertebrata</taxon>
        <taxon>Euteleostomi</taxon>
        <taxon>Amphibia</taxon>
        <taxon>Batrachia</taxon>
        <taxon>Anura</taxon>
        <taxon>Neobatrachia</taxon>
        <taxon>Hyloidea</taxon>
        <taxon>Eleutherodactylidae</taxon>
        <taxon>Eleutherodactylinae</taxon>
        <taxon>Eleutherodactylus</taxon>
        <taxon>Eleutherodactylus</taxon>
    </lineage>
</organism>
<sequence>MSTITQPTVPIAGNRCPLIGLASPPVTQTAALTPHLQRENWRKDPAHSIRGQTCAFGKLQKLQSPPQDYFYQSCIATVLQFVHVRSPFCASRRTHVAIILGCSRCSSVRRPWVFTPAITTIKQSQRNIHQLPCFLMVSTQMFTLRSCREYISSL</sequence>
<evidence type="ECO:0000313" key="1">
    <source>
        <dbReference type="EMBL" id="KAG9474516.1"/>
    </source>
</evidence>